<protein>
    <submittedName>
        <fullName evidence="1">Uncharacterized protein</fullName>
    </submittedName>
</protein>
<comment type="caution">
    <text evidence="1">The sequence shown here is derived from an EMBL/GenBank/DDBJ whole genome shotgun (WGS) entry which is preliminary data.</text>
</comment>
<accession>A0A1V3SWF9</accession>
<evidence type="ECO:0000313" key="1">
    <source>
        <dbReference type="EMBL" id="OOH73607.1"/>
    </source>
</evidence>
<proteinExistence type="predicted"/>
<sequence length="92" mass="10354">MQGYPGNVPYFYFLMDFSGLFRESGPVAPCEVFPRDTLLRGSVKNSQGRERKTNMTGIIQQKRVYPGVLPDGNVLPLLPVLHRRPDLSSDTN</sequence>
<dbReference type="AlphaFoldDB" id="A0A1V3SWF9"/>
<organism evidence="1 2">
    <name type="scientific">Leptospirillum ferriphilum</name>
    <dbReference type="NCBI Taxonomy" id="178606"/>
    <lineage>
        <taxon>Bacteria</taxon>
        <taxon>Pseudomonadati</taxon>
        <taxon>Nitrospirota</taxon>
        <taxon>Nitrospiria</taxon>
        <taxon>Nitrospirales</taxon>
        <taxon>Nitrospiraceae</taxon>
        <taxon>Leptospirillum</taxon>
    </lineage>
</organism>
<dbReference type="Proteomes" id="UP000188586">
    <property type="component" value="Unassembled WGS sequence"/>
</dbReference>
<reference evidence="1 2" key="1">
    <citation type="submission" date="2016-11" db="EMBL/GenBank/DDBJ databases">
        <title>Comparative genomics of co-occurring bacteria in distinct bioleaching systems unravels niche-specific adaptation.</title>
        <authorList>
            <person name="Zhang X."/>
            <person name="Liu X."/>
            <person name="Yin H."/>
        </authorList>
    </citation>
    <scope>NUCLEOTIDE SEQUENCE [LARGE SCALE GENOMIC DNA]</scope>
    <source>
        <strain evidence="1 2">DX</strain>
    </source>
</reference>
<gene>
    <name evidence="1" type="ORF">BOX24_03780</name>
</gene>
<name>A0A1V3SWF9_9BACT</name>
<dbReference type="EMBL" id="MPOJ01000008">
    <property type="protein sequence ID" value="OOH73607.1"/>
    <property type="molecule type" value="Genomic_DNA"/>
</dbReference>
<evidence type="ECO:0000313" key="2">
    <source>
        <dbReference type="Proteomes" id="UP000188586"/>
    </source>
</evidence>